<dbReference type="Gene3D" id="3.40.50.40">
    <property type="match status" value="1"/>
</dbReference>
<name>A0A5E7IUB5_PSEFL</name>
<feature type="active site" evidence="6">
    <location>
        <position position="20"/>
    </location>
</feature>
<dbReference type="InterPro" id="IPR027474">
    <property type="entry name" value="L-asparaginase_N"/>
</dbReference>
<dbReference type="Pfam" id="PF17763">
    <property type="entry name" value="Asparaginase_C"/>
    <property type="match status" value="1"/>
</dbReference>
<evidence type="ECO:0000313" key="10">
    <source>
        <dbReference type="Proteomes" id="UP000385207"/>
    </source>
</evidence>
<dbReference type="InterPro" id="IPR006034">
    <property type="entry name" value="Asparaginase/glutaminase-like"/>
</dbReference>
<feature type="binding site" evidence="5">
    <location>
        <position position="66"/>
    </location>
    <ligand>
        <name>substrate</name>
    </ligand>
</feature>
<feature type="domain" description="L-asparaginase N-terminal" evidence="7">
    <location>
        <begin position="11"/>
        <end position="184"/>
    </location>
</feature>
<dbReference type="InterPro" id="IPR037152">
    <property type="entry name" value="L-asparaginase_N_sf"/>
</dbReference>
<dbReference type="EC" id="3.5.1.1" evidence="2"/>
<dbReference type="PRINTS" id="PR00139">
    <property type="entry name" value="ASNGLNASE"/>
</dbReference>
<dbReference type="GO" id="GO:0009066">
    <property type="term" value="P:aspartate family amino acid metabolic process"/>
    <property type="evidence" value="ECO:0007669"/>
    <property type="project" value="UniProtKB-ARBA"/>
</dbReference>
<dbReference type="InterPro" id="IPR036152">
    <property type="entry name" value="Asp/glu_Ase-like_sf"/>
</dbReference>
<dbReference type="Pfam" id="PF00710">
    <property type="entry name" value="Asparaginase"/>
    <property type="match status" value="1"/>
</dbReference>
<evidence type="ECO:0000259" key="8">
    <source>
        <dbReference type="Pfam" id="PF17763"/>
    </source>
</evidence>
<dbReference type="InterPro" id="IPR040919">
    <property type="entry name" value="Asparaginase_C"/>
</dbReference>
<sequence>MNSSTYPAAQHVMVLYTGGTIGMQASAHGLAPASGFEARMREYLASQPELVVPQWRFREMSPLIDSANMSPAYWQQLREAVVDAVDVQGCDSVLILHGTDTLAYSAAAMSFQLLGLHARVVFTGSMLPAGVTDSDAWENLSGALIALGHGLAPGVHLYFHGELLDPTRCAKVRSFGRHPFKRLERQGGGVKVTSLPTELNYRQNRQLAKVGVLPLVPGIGAEQLDGVLNSGIQGLVLECYGSGTGPSDNPEFLAALLRAQDNSVVVVAVTQCHEGGVELDVYEAGSRLRGAGVLSGGGMTREAAFGKLHGLLGAGLDTAEVRRLVELDLCGELS</sequence>
<dbReference type="InterPro" id="IPR027473">
    <property type="entry name" value="L-asparaginase_C"/>
</dbReference>
<dbReference type="RefSeq" id="WP_150783738.1">
    <property type="nucleotide sequence ID" value="NZ_CABVII010000006.1"/>
</dbReference>
<dbReference type="InterPro" id="IPR020827">
    <property type="entry name" value="Asparaginase/glutaminase_AS1"/>
</dbReference>
<evidence type="ECO:0000256" key="3">
    <source>
        <dbReference type="ARBA" id="ARBA00022801"/>
    </source>
</evidence>
<dbReference type="PANTHER" id="PTHR11707:SF28">
    <property type="entry name" value="60 KDA LYSOPHOSPHOLIPASE"/>
    <property type="match status" value="1"/>
</dbReference>
<dbReference type="GO" id="GO:0004067">
    <property type="term" value="F:asparaginase activity"/>
    <property type="evidence" value="ECO:0007669"/>
    <property type="project" value="UniProtKB-UniRule"/>
</dbReference>
<feature type="domain" description="Asparaginase/glutaminase C-terminal" evidence="8">
    <location>
        <begin position="209"/>
        <end position="324"/>
    </location>
</feature>
<gene>
    <name evidence="9" type="primary">ansA</name>
    <name evidence="9" type="ORF">PS862_01763</name>
</gene>
<dbReference type="CDD" id="cd08963">
    <property type="entry name" value="L-asparaginase_I"/>
    <property type="match status" value="1"/>
</dbReference>
<dbReference type="PROSITE" id="PS51732">
    <property type="entry name" value="ASN_GLN_ASE_3"/>
    <property type="match status" value="1"/>
</dbReference>
<feature type="active site" description="O-isoaspartyl threonine intermediate" evidence="4">
    <location>
        <position position="20"/>
    </location>
</feature>
<dbReference type="SFLD" id="SFLDS00057">
    <property type="entry name" value="Glutaminase/Asparaginase"/>
    <property type="match status" value="1"/>
</dbReference>
<evidence type="ECO:0000256" key="4">
    <source>
        <dbReference type="PIRSR" id="PIRSR001220-1"/>
    </source>
</evidence>
<dbReference type="PIRSF" id="PIRSF500176">
    <property type="entry name" value="L_ASNase"/>
    <property type="match status" value="1"/>
</dbReference>
<evidence type="ECO:0000256" key="6">
    <source>
        <dbReference type="PROSITE-ProRule" id="PRU10099"/>
    </source>
</evidence>
<dbReference type="GO" id="GO:0005829">
    <property type="term" value="C:cytosol"/>
    <property type="evidence" value="ECO:0007669"/>
    <property type="project" value="TreeGrafter"/>
</dbReference>
<dbReference type="SUPFAM" id="SSF53774">
    <property type="entry name" value="Glutaminase/Asparaginase"/>
    <property type="match status" value="1"/>
</dbReference>
<dbReference type="PIRSF" id="PIRSF001220">
    <property type="entry name" value="L-ASNase_gatD"/>
    <property type="match status" value="1"/>
</dbReference>
<dbReference type="AlphaFoldDB" id="A0A5E7IUB5"/>
<dbReference type="Gene3D" id="3.40.50.1170">
    <property type="entry name" value="L-asparaginase, N-terminal domain"/>
    <property type="match status" value="1"/>
</dbReference>
<keyword evidence="3 9" id="KW-0378">Hydrolase</keyword>
<dbReference type="SMART" id="SM00870">
    <property type="entry name" value="Asparaginase"/>
    <property type="match status" value="1"/>
</dbReference>
<evidence type="ECO:0000259" key="7">
    <source>
        <dbReference type="Pfam" id="PF00710"/>
    </source>
</evidence>
<dbReference type="InterPro" id="IPR041725">
    <property type="entry name" value="L-asparaginase_I"/>
</dbReference>
<dbReference type="PROSITE" id="PS00144">
    <property type="entry name" value="ASN_GLN_ASE_1"/>
    <property type="match status" value="1"/>
</dbReference>
<dbReference type="Proteomes" id="UP000385207">
    <property type="component" value="Unassembled WGS sequence"/>
</dbReference>
<organism evidence="9 10">
    <name type="scientific">Pseudomonas fluorescens</name>
    <dbReference type="NCBI Taxonomy" id="294"/>
    <lineage>
        <taxon>Bacteria</taxon>
        <taxon>Pseudomonadati</taxon>
        <taxon>Pseudomonadota</taxon>
        <taxon>Gammaproteobacteria</taxon>
        <taxon>Pseudomonadales</taxon>
        <taxon>Pseudomonadaceae</taxon>
        <taxon>Pseudomonas</taxon>
    </lineage>
</organism>
<dbReference type="OrthoDB" id="9788068at2"/>
<dbReference type="FunFam" id="3.40.50.40:FF:000001">
    <property type="entry name" value="L-asparaginase 1"/>
    <property type="match status" value="1"/>
</dbReference>
<evidence type="ECO:0000256" key="2">
    <source>
        <dbReference type="ARBA" id="ARBA00012920"/>
    </source>
</evidence>
<feature type="binding site" evidence="5">
    <location>
        <begin position="99"/>
        <end position="100"/>
    </location>
    <ligand>
        <name>substrate</name>
    </ligand>
</feature>
<evidence type="ECO:0000256" key="5">
    <source>
        <dbReference type="PIRSR" id="PIRSR001220-2"/>
    </source>
</evidence>
<evidence type="ECO:0000313" key="9">
    <source>
        <dbReference type="EMBL" id="VVO79700.1"/>
    </source>
</evidence>
<reference evidence="9 10" key="1">
    <citation type="submission" date="2019-09" db="EMBL/GenBank/DDBJ databases">
        <authorList>
            <person name="Chandra G."/>
            <person name="Truman W A."/>
        </authorList>
    </citation>
    <scope>NUCLEOTIDE SEQUENCE [LARGE SCALE GENOMIC DNA]</scope>
    <source>
        <strain evidence="9">PS862</strain>
    </source>
</reference>
<comment type="similarity">
    <text evidence="1">Belongs to the asparaginase 1 family.</text>
</comment>
<dbReference type="EMBL" id="CABVII010000006">
    <property type="protein sequence ID" value="VVO79700.1"/>
    <property type="molecule type" value="Genomic_DNA"/>
</dbReference>
<dbReference type="PANTHER" id="PTHR11707">
    <property type="entry name" value="L-ASPARAGINASE"/>
    <property type="match status" value="1"/>
</dbReference>
<proteinExistence type="inferred from homology"/>
<protein>
    <recommendedName>
        <fullName evidence="2">asparaginase</fullName>
        <ecNumber evidence="2">3.5.1.1</ecNumber>
    </recommendedName>
</protein>
<evidence type="ECO:0000256" key="1">
    <source>
        <dbReference type="ARBA" id="ARBA00010518"/>
    </source>
</evidence>
<accession>A0A5E7IUB5</accession>